<dbReference type="GeneID" id="25980232"/>
<comment type="similarity">
    <text evidence="1 3">Belongs to the glycosyl hydrolase 12 (cellulase H) family.</text>
</comment>
<keyword evidence="3" id="KW-0119">Carbohydrate metabolism</keyword>
<accession>F0X7N1</accession>
<evidence type="ECO:0000313" key="6">
    <source>
        <dbReference type="EMBL" id="EFX06442.1"/>
    </source>
</evidence>
<dbReference type="Gene3D" id="2.60.120.180">
    <property type="match status" value="1"/>
</dbReference>
<evidence type="ECO:0000256" key="3">
    <source>
        <dbReference type="RuleBase" id="RU361163"/>
    </source>
</evidence>
<dbReference type="GO" id="GO:0008810">
    <property type="term" value="F:cellulase activity"/>
    <property type="evidence" value="ECO:0007669"/>
    <property type="project" value="InterPro"/>
</dbReference>
<dbReference type="EMBL" id="GL629729">
    <property type="protein sequence ID" value="EFX06442.1"/>
    <property type="molecule type" value="Genomic_DNA"/>
</dbReference>
<evidence type="ECO:0000256" key="1">
    <source>
        <dbReference type="ARBA" id="ARBA00005519"/>
    </source>
</evidence>
<dbReference type="STRING" id="655863.F0X7N1"/>
<sequence length="493" mass="49880">MKSAVLLAAASALVSGVSAAAIERPSKVLQARATTICGQWDSVATGAYTVFQDLWGEAQGTGSQCTTIDSVADDTIAWSTSWSWSGGSNQVKSYANAVATIAKKQISAISKIPTTWNWSYSGSNIVADVSYDLFTSSTASGSNEYEIMIWLAALGGAGPISSTGSTVATPTIGGVSWKLYSGPNGDTTVYSFVAATEQTSFSGDLREFFTYLIANEGFPSTQFLLSVGAGTEPFTGSDAVLTVSAYSLSVTDGTATSAVSSVAASTVAVSTKAVTTASASTKPLTTGSSPFKFGSSGPFVGTNHAVNSSAVFSNFTTGVASSAARTQPTVSAVAVSAARTKPTSSAVSSASTEPTVAVVTSAARTKPTSSAVVSSVSTEPTVAVVTSAARTQPTVSAAVSAARTQPTTSAAVSAARTQATAVSAESDCESASVTVTVTATRPLSTAVATGFAQTNGTLVPHYYQCGGSNWNGSTTCVTPYTCKLWNPYYAQCV</sequence>
<dbReference type="SUPFAM" id="SSF49899">
    <property type="entry name" value="Concanavalin A-like lectins/glucanases"/>
    <property type="match status" value="1"/>
</dbReference>
<dbReference type="PROSITE" id="PS00562">
    <property type="entry name" value="CBM1_1"/>
    <property type="match status" value="1"/>
</dbReference>
<dbReference type="SUPFAM" id="SSF57180">
    <property type="entry name" value="Cellulose-binding domain"/>
    <property type="match status" value="1"/>
</dbReference>
<keyword evidence="3" id="KW-0378">Hydrolase</keyword>
<dbReference type="Pfam" id="PF01670">
    <property type="entry name" value="Glyco_hydro_12"/>
    <property type="match status" value="1"/>
</dbReference>
<dbReference type="GO" id="GO:0030248">
    <property type="term" value="F:cellulose binding"/>
    <property type="evidence" value="ECO:0007669"/>
    <property type="project" value="InterPro"/>
</dbReference>
<dbReference type="GO" id="GO:0000272">
    <property type="term" value="P:polysaccharide catabolic process"/>
    <property type="evidence" value="ECO:0007669"/>
    <property type="project" value="UniProtKB-KW"/>
</dbReference>
<keyword evidence="3" id="KW-0624">Polysaccharide degradation</keyword>
<proteinExistence type="inferred from homology"/>
<keyword evidence="3" id="KW-0326">Glycosidase</keyword>
<feature type="signal peptide" evidence="4">
    <location>
        <begin position="1"/>
        <end position="19"/>
    </location>
</feature>
<dbReference type="InterPro" id="IPR013319">
    <property type="entry name" value="GH11/12"/>
</dbReference>
<dbReference type="PANTHER" id="PTHR34002:SF9">
    <property type="entry name" value="XYLOGLUCAN-SPECIFIC ENDO-BETA-1,4-GLUCANASE A"/>
    <property type="match status" value="1"/>
</dbReference>
<feature type="domain" description="CBM1" evidence="5">
    <location>
        <begin position="457"/>
        <end position="493"/>
    </location>
</feature>
<protein>
    <submittedName>
        <fullName evidence="6">Xyloglucan-specific endo-beta-1,4-glucanase</fullName>
    </submittedName>
</protein>
<organism evidence="7">
    <name type="scientific">Grosmannia clavigera (strain kw1407 / UAMH 11150)</name>
    <name type="common">Blue stain fungus</name>
    <name type="synonym">Graphiocladiella clavigera</name>
    <dbReference type="NCBI Taxonomy" id="655863"/>
    <lineage>
        <taxon>Eukaryota</taxon>
        <taxon>Fungi</taxon>
        <taxon>Dikarya</taxon>
        <taxon>Ascomycota</taxon>
        <taxon>Pezizomycotina</taxon>
        <taxon>Sordariomycetes</taxon>
        <taxon>Sordariomycetidae</taxon>
        <taxon>Ophiostomatales</taxon>
        <taxon>Ophiostomataceae</taxon>
        <taxon>Leptographium</taxon>
    </lineage>
</organism>
<gene>
    <name evidence="6" type="ORF">CMQ_6763</name>
</gene>
<dbReference type="InterPro" id="IPR002594">
    <property type="entry name" value="GH12"/>
</dbReference>
<dbReference type="RefSeq" id="XP_014175924.1">
    <property type="nucleotide sequence ID" value="XM_014320449.1"/>
</dbReference>
<dbReference type="HOGENOM" id="CLU_553268_0_0_1"/>
<dbReference type="InParanoid" id="F0X7N1"/>
<dbReference type="SMART" id="SM00236">
    <property type="entry name" value="fCBD"/>
    <property type="match status" value="1"/>
</dbReference>
<dbReference type="OrthoDB" id="95118at2759"/>
<dbReference type="PANTHER" id="PTHR34002">
    <property type="entry name" value="BLR1656 PROTEIN"/>
    <property type="match status" value="1"/>
</dbReference>
<evidence type="ECO:0000259" key="5">
    <source>
        <dbReference type="PROSITE" id="PS51164"/>
    </source>
</evidence>
<dbReference type="InterPro" id="IPR013320">
    <property type="entry name" value="ConA-like_dom_sf"/>
</dbReference>
<dbReference type="eggNOG" id="ENOG502RW43">
    <property type="taxonomic scope" value="Eukaryota"/>
</dbReference>
<feature type="chain" id="PRO_5003261924" evidence="4">
    <location>
        <begin position="20"/>
        <end position="493"/>
    </location>
</feature>
<dbReference type="GO" id="GO:0005576">
    <property type="term" value="C:extracellular region"/>
    <property type="evidence" value="ECO:0007669"/>
    <property type="project" value="InterPro"/>
</dbReference>
<dbReference type="Proteomes" id="UP000007796">
    <property type="component" value="Unassembled WGS sequence"/>
</dbReference>
<dbReference type="InterPro" id="IPR035971">
    <property type="entry name" value="CBD_sf"/>
</dbReference>
<dbReference type="PROSITE" id="PS51164">
    <property type="entry name" value="CBM1_2"/>
    <property type="match status" value="1"/>
</dbReference>
<keyword evidence="2 4" id="KW-0732">Signal</keyword>
<evidence type="ECO:0000256" key="4">
    <source>
        <dbReference type="SAM" id="SignalP"/>
    </source>
</evidence>
<name>F0X7N1_GROCL</name>
<evidence type="ECO:0000256" key="2">
    <source>
        <dbReference type="ARBA" id="ARBA00022729"/>
    </source>
</evidence>
<dbReference type="InterPro" id="IPR000254">
    <property type="entry name" value="CBD"/>
</dbReference>
<keyword evidence="7" id="KW-1185">Reference proteome</keyword>
<dbReference type="AlphaFoldDB" id="F0X7N1"/>
<dbReference type="Pfam" id="PF00734">
    <property type="entry name" value="CBM_1"/>
    <property type="match status" value="1"/>
</dbReference>
<reference evidence="6 7" key="1">
    <citation type="journal article" date="2011" name="Proc. Natl. Acad. Sci. U.S.A.">
        <title>Genome and transcriptome analyses of the mountain pine beetle-fungal symbiont Grosmannia clavigera, a lodgepole pine pathogen.</title>
        <authorList>
            <person name="DiGuistini S."/>
            <person name="Wang Y."/>
            <person name="Liao N.Y."/>
            <person name="Taylor G."/>
            <person name="Tanguay P."/>
            <person name="Feau N."/>
            <person name="Henrissat B."/>
            <person name="Chan S.K."/>
            <person name="Hesse-Orce U."/>
            <person name="Alamouti S.M."/>
            <person name="Tsui C.K.M."/>
            <person name="Docking R.T."/>
            <person name="Levasseur A."/>
            <person name="Haridas S."/>
            <person name="Robertson G."/>
            <person name="Birol I."/>
            <person name="Holt R.A."/>
            <person name="Marra M.A."/>
            <person name="Hamelin R.C."/>
            <person name="Hirst M."/>
            <person name="Jones S.J.M."/>
            <person name="Bohlmann J."/>
            <person name="Breuil C."/>
        </authorList>
    </citation>
    <scope>NUCLEOTIDE SEQUENCE [LARGE SCALE GENOMIC DNA]</scope>
    <source>
        <strain evidence="7">kw1407 / UAMH 11150</strain>
    </source>
</reference>
<evidence type="ECO:0000313" key="7">
    <source>
        <dbReference type="Proteomes" id="UP000007796"/>
    </source>
</evidence>